<gene>
    <name evidence="1" type="ORF">NS506_07527</name>
    <name evidence="2" type="ORF">NSK11_contig00108-0009</name>
</gene>
<proteinExistence type="predicted"/>
<reference evidence="1 4" key="3">
    <citation type="submission" date="2016-10" db="EMBL/GenBank/DDBJ databases">
        <title>Genome sequence of Nocardia seriolae strain EM150506, isolated from Anguila japonica.</title>
        <authorList>
            <person name="Han H.-J."/>
        </authorList>
    </citation>
    <scope>NUCLEOTIDE SEQUENCE [LARGE SCALE GENOMIC DNA]</scope>
    <source>
        <strain evidence="1 4">EM150506</strain>
    </source>
</reference>
<evidence type="ECO:0000313" key="3">
    <source>
        <dbReference type="Proteomes" id="UP000037179"/>
    </source>
</evidence>
<name>A0ABC9Z130_9NOCA</name>
<reference evidence="3" key="1">
    <citation type="submission" date="2015-07" db="EMBL/GenBank/DDBJ databases">
        <title>Nocardia seriolae U-1 whole genome shotgun sequence.</title>
        <authorList>
            <person name="Imajoh M."/>
            <person name="Fukumoto Y."/>
            <person name="Sukeda M."/>
            <person name="Yamane J."/>
            <person name="Yamasaki K."/>
            <person name="Shimizu M."/>
            <person name="Ohnishi K."/>
            <person name="Oshima S."/>
        </authorList>
    </citation>
    <scope>NUCLEOTIDE SEQUENCE [LARGE SCALE GENOMIC DNA]</scope>
    <source>
        <strain evidence="3">U-1</strain>
    </source>
</reference>
<sequence>MRRRDKSADQLRINFERMLAHALEGRGVRTHTGLDLPTRTALRVIARAYPDVAEELVEAARETFAGQLDGTNSARRRAELDRKLEEAAERLNGSRADEVKDEFA</sequence>
<evidence type="ECO:0000313" key="4">
    <source>
        <dbReference type="Proteomes" id="UP000180166"/>
    </source>
</evidence>
<dbReference type="AlphaFoldDB" id="A0ABC9Z130"/>
<accession>A0ABC9Z130</accession>
<dbReference type="EMBL" id="CP017839">
    <property type="protein sequence ID" value="APB01547.1"/>
    <property type="molecule type" value="Genomic_DNA"/>
</dbReference>
<dbReference type="KEGG" id="nsr:NS506_07527"/>
<organism evidence="2 3">
    <name type="scientific">Nocardia seriolae</name>
    <dbReference type="NCBI Taxonomy" id="37332"/>
    <lineage>
        <taxon>Bacteria</taxon>
        <taxon>Bacillati</taxon>
        <taxon>Actinomycetota</taxon>
        <taxon>Actinomycetes</taxon>
        <taxon>Mycobacteriales</taxon>
        <taxon>Nocardiaceae</taxon>
        <taxon>Nocardia</taxon>
    </lineage>
</organism>
<dbReference type="Proteomes" id="UP000180166">
    <property type="component" value="Chromosome"/>
</dbReference>
<dbReference type="EMBL" id="BBYQ01000108">
    <property type="protein sequence ID" value="GAP31246.1"/>
    <property type="molecule type" value="Genomic_DNA"/>
</dbReference>
<protein>
    <submittedName>
        <fullName evidence="2">Uncharacterized protein</fullName>
    </submittedName>
</protein>
<dbReference type="GeneID" id="93372534"/>
<evidence type="ECO:0000313" key="1">
    <source>
        <dbReference type="EMBL" id="APB01547.1"/>
    </source>
</evidence>
<evidence type="ECO:0000313" key="2">
    <source>
        <dbReference type="EMBL" id="GAP31246.1"/>
    </source>
</evidence>
<dbReference type="RefSeq" id="WP_228102519.1">
    <property type="nucleotide sequence ID" value="NZ_AP017900.1"/>
</dbReference>
<keyword evidence="3" id="KW-1185">Reference proteome</keyword>
<reference evidence="2 3" key="2">
    <citation type="journal article" date="2016" name="Genome Announc.">
        <title>Draft Genome Sequence of Erythromycin- and Oxytetracycline-Sensitive Nocardia seriolae Strain U-1 (NBRC 110359).</title>
        <authorList>
            <person name="Imajoh M."/>
            <person name="Sukeda M."/>
            <person name="Shimizu M."/>
            <person name="Yamane J."/>
            <person name="Ohnishi K."/>
            <person name="Oshima S."/>
        </authorList>
    </citation>
    <scope>NUCLEOTIDE SEQUENCE [LARGE SCALE GENOMIC DNA]</scope>
    <source>
        <strain evidence="2 3">U-1</strain>
    </source>
</reference>
<dbReference type="Proteomes" id="UP000037179">
    <property type="component" value="Unassembled WGS sequence"/>
</dbReference>